<dbReference type="InterPro" id="IPR001554">
    <property type="entry name" value="Glyco_hydro_14"/>
</dbReference>
<evidence type="ECO:0000256" key="4">
    <source>
        <dbReference type="ARBA" id="ARBA00022475"/>
    </source>
</evidence>
<dbReference type="EMBL" id="LR999453">
    <property type="protein sequence ID" value="CAE5966340.1"/>
    <property type="molecule type" value="Genomic_DNA"/>
</dbReference>
<keyword evidence="9 10" id="KW-0624">Polysaccharide degradation</keyword>
<keyword evidence="6 12" id="KW-1133">Transmembrane helix</keyword>
<evidence type="ECO:0000313" key="15">
    <source>
        <dbReference type="Proteomes" id="UP000682877"/>
    </source>
</evidence>
<reference evidence="14" key="1">
    <citation type="submission" date="2021-01" db="EMBL/GenBank/DDBJ databases">
        <authorList>
            <person name="Bezrukov I."/>
        </authorList>
    </citation>
    <scope>NUCLEOTIDE SEQUENCE</scope>
</reference>
<dbReference type="InterPro" id="IPR017853">
    <property type="entry name" value="GH"/>
</dbReference>
<comment type="similarity">
    <text evidence="3">Belongs to the Casparian strip membrane proteins (CASP) family.</text>
</comment>
<dbReference type="Pfam" id="PF04535">
    <property type="entry name" value="CASP_dom"/>
    <property type="match status" value="1"/>
</dbReference>
<dbReference type="GO" id="GO:0000272">
    <property type="term" value="P:polysaccharide catabolic process"/>
    <property type="evidence" value="ECO:0007669"/>
    <property type="project" value="UniProtKB-KW"/>
</dbReference>
<dbReference type="NCBIfam" id="TIGR01569">
    <property type="entry name" value="A_tha_TIGR01569"/>
    <property type="match status" value="1"/>
</dbReference>
<dbReference type="PRINTS" id="PR00750">
    <property type="entry name" value="BETAAMYLASE"/>
</dbReference>
<dbReference type="InterPro" id="IPR006702">
    <property type="entry name" value="CASP_dom"/>
</dbReference>
<comment type="similarity">
    <text evidence="2 10">Belongs to the glycosyl hydrolase 14 family.</text>
</comment>
<feature type="region of interest" description="Disordered" evidence="11">
    <location>
        <begin position="1"/>
        <end position="30"/>
    </location>
</feature>
<organism evidence="14 15">
    <name type="scientific">Arabidopsis arenosa</name>
    <name type="common">Sand rock-cress</name>
    <name type="synonym">Cardaminopsis arenosa</name>
    <dbReference type="NCBI Taxonomy" id="38785"/>
    <lineage>
        <taxon>Eukaryota</taxon>
        <taxon>Viridiplantae</taxon>
        <taxon>Streptophyta</taxon>
        <taxon>Embryophyta</taxon>
        <taxon>Tracheophyta</taxon>
        <taxon>Spermatophyta</taxon>
        <taxon>Magnoliopsida</taxon>
        <taxon>eudicotyledons</taxon>
        <taxon>Gunneridae</taxon>
        <taxon>Pentapetalae</taxon>
        <taxon>rosids</taxon>
        <taxon>malvids</taxon>
        <taxon>Brassicales</taxon>
        <taxon>Brassicaceae</taxon>
        <taxon>Camelineae</taxon>
        <taxon>Arabidopsis</taxon>
    </lineage>
</organism>
<dbReference type="Proteomes" id="UP000682877">
    <property type="component" value="Chromosome 3"/>
</dbReference>
<comment type="subcellular location">
    <subcellularLocation>
        <location evidence="1">Cell membrane</location>
        <topology evidence="1">Multi-pass membrane protein</topology>
    </subcellularLocation>
</comment>
<dbReference type="EC" id="3.2.1.2" evidence="10"/>
<keyword evidence="8 10" id="KW-0119">Carbohydrate metabolism</keyword>
<proteinExistence type="inferred from homology"/>
<evidence type="ECO:0000256" key="7">
    <source>
        <dbReference type="ARBA" id="ARBA00023136"/>
    </source>
</evidence>
<comment type="catalytic activity">
    <reaction evidence="10">
        <text>Hydrolysis of (1-&gt;4)-alpha-D-glucosidic linkages in polysaccharides so as to remove successive maltose units from the non-reducing ends of the chains.</text>
        <dbReference type="EC" id="3.2.1.2"/>
    </reaction>
</comment>
<evidence type="ECO:0000313" key="14">
    <source>
        <dbReference type="EMBL" id="CAE5966340.1"/>
    </source>
</evidence>
<keyword evidence="7 12" id="KW-0472">Membrane</keyword>
<evidence type="ECO:0000259" key="13">
    <source>
        <dbReference type="Pfam" id="PF04535"/>
    </source>
</evidence>
<feature type="transmembrane region" description="Helical" evidence="12">
    <location>
        <begin position="42"/>
        <end position="61"/>
    </location>
</feature>
<feature type="transmembrane region" description="Helical" evidence="12">
    <location>
        <begin position="88"/>
        <end position="115"/>
    </location>
</feature>
<dbReference type="Gene3D" id="3.20.20.80">
    <property type="entry name" value="Glycosidases"/>
    <property type="match status" value="1"/>
</dbReference>
<evidence type="ECO:0000256" key="12">
    <source>
        <dbReference type="SAM" id="Phobius"/>
    </source>
</evidence>
<evidence type="ECO:0000256" key="1">
    <source>
        <dbReference type="ARBA" id="ARBA00004651"/>
    </source>
</evidence>
<evidence type="ECO:0000256" key="6">
    <source>
        <dbReference type="ARBA" id="ARBA00022989"/>
    </source>
</evidence>
<dbReference type="AlphaFoldDB" id="A0A8S1ZVE8"/>
<dbReference type="SUPFAM" id="SSF51445">
    <property type="entry name" value="(Trans)glycosidases"/>
    <property type="match status" value="1"/>
</dbReference>
<keyword evidence="4" id="KW-1003">Cell membrane</keyword>
<accession>A0A8S1ZVE8</accession>
<keyword evidence="5 12" id="KW-0812">Transmembrane</keyword>
<dbReference type="GO" id="GO:0016161">
    <property type="term" value="F:beta-amylase activity"/>
    <property type="evidence" value="ECO:0007669"/>
    <property type="project" value="UniProtKB-EC"/>
</dbReference>
<protein>
    <recommendedName>
        <fullName evidence="10">Beta-amylase</fullName>
        <ecNumber evidence="10">3.2.1.2</ecNumber>
    </recommendedName>
</protein>
<sequence>MASTENPDPETGKSEPIPASATPPPPPPSSAASFLDCRKIDVITRVLLFSATLTALIVMVTSDQTEMAQLPGVRSPAPVSAEFNDSPAFIFFVVSLVVVSFYALISTLVSISLLLKPEFTARVSVYLASLDMVMLGILASATGTAGGVAYIALKGNEEVGWNKISRERKIIRWASFGYSFRLQHANTVNHTKAVAAGLRALKLLGVEGVELPIFWGVAETESPGNYQWSGYLAIAEMVKKMGLKLHVSLCFHGSKQSGIPLPDWVTRVGETEPGIYFTDRSEGQYKDCLSFAVDDVHVLDGKTPMDVYRGFLESFNSAFSDFLGNTIRGITIGLGPDGELRYPSHQTRKLSDGAGEFQCYDKYMLAALKHDAEVNGNPLWGLSGPHDAPSYDQQPKSAPFFSDGGSWESEYGDFFLAWYSSLLVSHADRVLSLASSVFSGTRLLLCGKLPLLHQWHKLRSRPSESTAGFYCNGDNDRYEIVAETFAKNSCRMILPGMDLSDEYQSPKSLSSPESLLAHIKTC</sequence>
<dbReference type="PANTHER" id="PTHR31352">
    <property type="entry name" value="BETA-AMYLASE 1, CHLOROPLASTIC"/>
    <property type="match status" value="1"/>
</dbReference>
<gene>
    <name evidence="14" type="ORF">AARE701A_LOCUS6505</name>
</gene>
<keyword evidence="10" id="KW-0326">Glycosidase</keyword>
<keyword evidence="15" id="KW-1185">Reference proteome</keyword>
<feature type="transmembrane region" description="Helical" evidence="12">
    <location>
        <begin position="127"/>
        <end position="153"/>
    </location>
</feature>
<feature type="domain" description="Casparian strip membrane protein" evidence="13">
    <location>
        <begin position="37"/>
        <end position="167"/>
    </location>
</feature>
<evidence type="ECO:0000256" key="5">
    <source>
        <dbReference type="ARBA" id="ARBA00022692"/>
    </source>
</evidence>
<evidence type="ECO:0000256" key="9">
    <source>
        <dbReference type="ARBA" id="ARBA00023326"/>
    </source>
</evidence>
<evidence type="ECO:0000256" key="10">
    <source>
        <dbReference type="RuleBase" id="RU000509"/>
    </source>
</evidence>
<evidence type="ECO:0000256" key="8">
    <source>
        <dbReference type="ARBA" id="ARBA00023277"/>
    </source>
</evidence>
<evidence type="ECO:0000256" key="11">
    <source>
        <dbReference type="SAM" id="MobiDB-lite"/>
    </source>
</evidence>
<keyword evidence="10" id="KW-0378">Hydrolase</keyword>
<dbReference type="InterPro" id="IPR006459">
    <property type="entry name" value="CASP/CASPL"/>
</dbReference>
<evidence type="ECO:0000256" key="2">
    <source>
        <dbReference type="ARBA" id="ARBA00005652"/>
    </source>
</evidence>
<evidence type="ECO:0000256" key="3">
    <source>
        <dbReference type="ARBA" id="ARBA00007651"/>
    </source>
</evidence>
<dbReference type="PANTHER" id="PTHR31352:SF3">
    <property type="entry name" value="INACTIVE BETA-AMYLASE 9"/>
    <property type="match status" value="1"/>
</dbReference>
<name>A0A8S1ZVE8_ARAAE</name>
<dbReference type="Pfam" id="PF01373">
    <property type="entry name" value="Glyco_hydro_14"/>
    <property type="match status" value="1"/>
</dbReference>
<dbReference type="GO" id="GO:0005886">
    <property type="term" value="C:plasma membrane"/>
    <property type="evidence" value="ECO:0007669"/>
    <property type="project" value="UniProtKB-SubCell"/>
</dbReference>